<evidence type="ECO:0000259" key="10">
    <source>
        <dbReference type="PROSITE" id="PS51790"/>
    </source>
</evidence>
<dbReference type="InterPro" id="IPR011057">
    <property type="entry name" value="Mss4-like_sf"/>
</dbReference>
<dbReference type="GO" id="GO:0006979">
    <property type="term" value="P:response to oxidative stress"/>
    <property type="evidence" value="ECO:0007669"/>
    <property type="project" value="InterPro"/>
</dbReference>
<dbReference type="HAMAP" id="MF_01401">
    <property type="entry name" value="MsrA"/>
    <property type="match status" value="1"/>
</dbReference>
<comment type="similarity">
    <text evidence="8">Belongs to the MsrB Met sulfoxide reductase family.</text>
</comment>
<dbReference type="FunFam" id="3.30.1060.10:FF:000007">
    <property type="entry name" value="Peptide methionine sulfoxide reductase msrA/msrB"/>
    <property type="match status" value="1"/>
</dbReference>
<dbReference type="NCBIfam" id="TIGR00357">
    <property type="entry name" value="peptide-methionine (R)-S-oxide reductase MsrB"/>
    <property type="match status" value="1"/>
</dbReference>
<dbReference type="InterPro" id="IPR028427">
    <property type="entry name" value="Met_Sox_Rdtase_MsrB"/>
</dbReference>
<comment type="similarity">
    <text evidence="2">In the N-terminal section; belongs to the MsrA Met sulfoxide reductase family.</text>
</comment>
<accession>A0A929MQB6</accession>
<evidence type="ECO:0000256" key="8">
    <source>
        <dbReference type="HAMAP-Rule" id="MF_01400"/>
    </source>
</evidence>
<evidence type="ECO:0000256" key="5">
    <source>
        <dbReference type="ARBA" id="ARBA00047806"/>
    </source>
</evidence>
<comment type="catalytic activity">
    <reaction evidence="5 9">
        <text>L-methionyl-[protein] + [thioredoxin]-disulfide + H2O = L-methionyl-(S)-S-oxide-[protein] + [thioredoxin]-dithiol</text>
        <dbReference type="Rhea" id="RHEA:14217"/>
        <dbReference type="Rhea" id="RHEA-COMP:10698"/>
        <dbReference type="Rhea" id="RHEA-COMP:10700"/>
        <dbReference type="Rhea" id="RHEA-COMP:12313"/>
        <dbReference type="Rhea" id="RHEA-COMP:12315"/>
        <dbReference type="ChEBI" id="CHEBI:15377"/>
        <dbReference type="ChEBI" id="CHEBI:16044"/>
        <dbReference type="ChEBI" id="CHEBI:29950"/>
        <dbReference type="ChEBI" id="CHEBI:44120"/>
        <dbReference type="ChEBI" id="CHEBI:50058"/>
        <dbReference type="EC" id="1.8.4.11"/>
    </reaction>
</comment>
<comment type="caution">
    <text evidence="8">Lacks conserved residue(s) required for the propagation of feature annotation.</text>
</comment>
<dbReference type="EC" id="1.8.4.11" evidence="9"/>
<organism evidence="11 12">
    <name type="scientific">Abiotrophia defectiva</name>
    <name type="common">Streptococcus defectivus</name>
    <dbReference type="NCBI Taxonomy" id="46125"/>
    <lineage>
        <taxon>Bacteria</taxon>
        <taxon>Bacillati</taxon>
        <taxon>Bacillota</taxon>
        <taxon>Bacilli</taxon>
        <taxon>Lactobacillales</taxon>
        <taxon>Aerococcaceae</taxon>
        <taxon>Abiotrophia</taxon>
    </lineage>
</organism>
<evidence type="ECO:0000256" key="9">
    <source>
        <dbReference type="HAMAP-Rule" id="MF_01401"/>
    </source>
</evidence>
<feature type="active site" description="Nucleophile" evidence="8">
    <location>
        <position position="346"/>
    </location>
</feature>
<comment type="catalytic activity">
    <reaction evidence="6 8">
        <text>L-methionyl-[protein] + [thioredoxin]-disulfide + H2O = L-methionyl-(R)-S-oxide-[protein] + [thioredoxin]-dithiol</text>
        <dbReference type="Rhea" id="RHEA:24164"/>
        <dbReference type="Rhea" id="RHEA-COMP:10698"/>
        <dbReference type="Rhea" id="RHEA-COMP:10700"/>
        <dbReference type="Rhea" id="RHEA-COMP:12313"/>
        <dbReference type="Rhea" id="RHEA-COMP:12314"/>
        <dbReference type="ChEBI" id="CHEBI:15377"/>
        <dbReference type="ChEBI" id="CHEBI:16044"/>
        <dbReference type="ChEBI" id="CHEBI:29950"/>
        <dbReference type="ChEBI" id="CHEBI:45764"/>
        <dbReference type="ChEBI" id="CHEBI:50058"/>
        <dbReference type="EC" id="1.8.4.12"/>
    </reaction>
</comment>
<name>A0A929MQB6_ABIDE</name>
<comment type="caution">
    <text evidence="11">The sequence shown here is derived from an EMBL/GenBank/DDBJ whole genome shotgun (WGS) entry which is preliminary data.</text>
</comment>
<dbReference type="Pfam" id="PF01641">
    <property type="entry name" value="SelR"/>
    <property type="match status" value="1"/>
</dbReference>
<dbReference type="AlphaFoldDB" id="A0A929MQB6"/>
<dbReference type="FunFam" id="2.170.150.20:FF:000003">
    <property type="entry name" value="Peptide methionine sulfoxide reductase MsrB"/>
    <property type="match status" value="1"/>
</dbReference>
<dbReference type="NCBIfam" id="TIGR00401">
    <property type="entry name" value="msrA"/>
    <property type="match status" value="1"/>
</dbReference>
<dbReference type="InterPro" id="IPR036509">
    <property type="entry name" value="Met_Sox_Rdtase_MsrA_sf"/>
</dbReference>
<dbReference type="PROSITE" id="PS51790">
    <property type="entry name" value="MSRB"/>
    <property type="match status" value="1"/>
</dbReference>
<comment type="function">
    <text evidence="9">Has an important function as a repair enzyme for proteins that have been inactivated by oxidation. Catalyzes the reversible oxidation-reduction of methionine sulfoxide in proteins to methionine.</text>
</comment>
<dbReference type="SUPFAM" id="SSF55068">
    <property type="entry name" value="Peptide methionine sulfoxide reductase"/>
    <property type="match status" value="1"/>
</dbReference>
<dbReference type="PANTHER" id="PTHR10173">
    <property type="entry name" value="METHIONINE SULFOXIDE REDUCTASE"/>
    <property type="match status" value="1"/>
</dbReference>
<dbReference type="InterPro" id="IPR002569">
    <property type="entry name" value="Met_Sox_Rdtase_MsrA_dom"/>
</dbReference>
<dbReference type="Pfam" id="PF01625">
    <property type="entry name" value="PMSR"/>
    <property type="match status" value="1"/>
</dbReference>
<comment type="similarity">
    <text evidence="1">In the C-terminal section; belongs to the MsrB Met sulfoxide reductase family.</text>
</comment>
<dbReference type="GO" id="GO:0030091">
    <property type="term" value="P:protein repair"/>
    <property type="evidence" value="ECO:0007669"/>
    <property type="project" value="InterPro"/>
</dbReference>
<evidence type="ECO:0000256" key="3">
    <source>
        <dbReference type="ARBA" id="ARBA00023002"/>
    </source>
</evidence>
<dbReference type="PANTHER" id="PTHR10173:SF52">
    <property type="entry name" value="METHIONINE-R-SULFOXIDE REDUCTASE B1"/>
    <property type="match status" value="1"/>
</dbReference>
<dbReference type="EMBL" id="JABZFV010000218">
    <property type="protein sequence ID" value="MBF0935397.1"/>
    <property type="molecule type" value="Genomic_DNA"/>
</dbReference>
<dbReference type="Gene3D" id="3.30.1060.10">
    <property type="entry name" value="Peptide methionine sulphoxide reductase MsrA"/>
    <property type="match status" value="1"/>
</dbReference>
<protein>
    <recommendedName>
        <fullName evidence="8 9">Multifunctional fusion protein</fullName>
    </recommendedName>
    <domain>
        <recommendedName>
            <fullName evidence="9">Peptide methionine sulfoxide reductase MsrA</fullName>
            <shortName evidence="9">Protein-methionine-S-oxide reductase</shortName>
            <ecNumber evidence="9">1.8.4.11</ecNumber>
        </recommendedName>
        <alternativeName>
            <fullName evidence="9">Peptide-methionine (S)-S-oxide reductase</fullName>
            <shortName evidence="9">Peptide Met(O) reductase</shortName>
        </alternativeName>
    </domain>
    <domain>
        <recommendedName>
            <fullName evidence="8">Peptide methionine sulfoxide reductase MsrB</fullName>
            <ecNumber evidence="8">1.8.4.12</ecNumber>
        </recommendedName>
        <alternativeName>
            <fullName evidence="8">Peptide-methionine (R)-S-oxide reductase</fullName>
        </alternativeName>
    </domain>
</protein>
<feature type="domain" description="MsrB" evidence="10">
    <location>
        <begin position="234"/>
        <end position="357"/>
    </location>
</feature>
<gene>
    <name evidence="8 11" type="primary">msrB</name>
    <name evidence="9" type="synonym">msrA</name>
    <name evidence="11" type="ORF">HXK00_07145</name>
</gene>
<dbReference type="Gene3D" id="2.170.150.20">
    <property type="entry name" value="Peptide methionine sulfoxide reductase"/>
    <property type="match status" value="1"/>
</dbReference>
<sequence length="373" mass="42029">MDKRYLLTGLIALLGVITLVWWRTSHSGLTAQNIESRVEAALAANATSSSSSSSKEEVKAENVKTLYLAGGCFWGLEAYFEQIDGVLDVESGYANGTSDTTNYRLIGQTDHAETVKITYDASKLDVRQLLLYYFRVVDPLSFNKQGNDEGRQYRTGIYYESEEDKAVAQAVMKEKAEELGQELKVELEPLKNYVKAEEEHQDYLTKHPNGYCHIDLKKAQDPLIDVSLYPKPSDQELKEKLSPAQYAVTQENNTEQAFSNQYWDNKEPGIYVDVATGEPLFPSKDKYDSGCGWPSFTKPISADVARYKEDTSFNMRRIEVRSRSGNSHLGHVFDDGPKDKGGLRYCINSASITFIPKDQMESKGYGYLLPYVE</sequence>
<proteinExistence type="inferred from homology"/>
<evidence type="ECO:0000256" key="4">
    <source>
        <dbReference type="ARBA" id="ARBA00023268"/>
    </source>
</evidence>
<dbReference type="GO" id="GO:0033743">
    <property type="term" value="F:peptide-methionine (R)-S-oxide reductase activity"/>
    <property type="evidence" value="ECO:0007669"/>
    <property type="project" value="UniProtKB-UniRule"/>
</dbReference>
<evidence type="ECO:0000256" key="6">
    <source>
        <dbReference type="ARBA" id="ARBA00048488"/>
    </source>
</evidence>
<keyword evidence="4" id="KW-0511">Multifunctional enzyme</keyword>
<dbReference type="Proteomes" id="UP000757900">
    <property type="component" value="Unassembled WGS sequence"/>
</dbReference>
<dbReference type="EC" id="1.8.4.12" evidence="8"/>
<evidence type="ECO:0000256" key="1">
    <source>
        <dbReference type="ARBA" id="ARBA00008076"/>
    </source>
</evidence>
<evidence type="ECO:0000256" key="7">
    <source>
        <dbReference type="ARBA" id="ARBA00048782"/>
    </source>
</evidence>
<dbReference type="SUPFAM" id="SSF51316">
    <property type="entry name" value="Mss4-like"/>
    <property type="match status" value="1"/>
</dbReference>
<evidence type="ECO:0000313" key="11">
    <source>
        <dbReference type="EMBL" id="MBF0935397.1"/>
    </source>
</evidence>
<dbReference type="HAMAP" id="MF_01400">
    <property type="entry name" value="MsrB"/>
    <property type="match status" value="1"/>
</dbReference>
<dbReference type="GO" id="GO:0008113">
    <property type="term" value="F:peptide-methionine (S)-S-oxide reductase activity"/>
    <property type="evidence" value="ECO:0007669"/>
    <property type="project" value="UniProtKB-UniRule"/>
</dbReference>
<dbReference type="GO" id="GO:0005737">
    <property type="term" value="C:cytoplasm"/>
    <property type="evidence" value="ECO:0007669"/>
    <property type="project" value="TreeGrafter"/>
</dbReference>
<comment type="similarity">
    <text evidence="9">Belongs to the MsrA Met sulfoxide reductase family.</text>
</comment>
<evidence type="ECO:0000256" key="2">
    <source>
        <dbReference type="ARBA" id="ARBA00011017"/>
    </source>
</evidence>
<feature type="active site" evidence="9">
    <location>
        <position position="72"/>
    </location>
</feature>
<evidence type="ECO:0000313" key="12">
    <source>
        <dbReference type="Proteomes" id="UP000757900"/>
    </source>
</evidence>
<dbReference type="InterPro" id="IPR002579">
    <property type="entry name" value="Met_Sox_Rdtase_MsrB_dom"/>
</dbReference>
<reference evidence="11" key="1">
    <citation type="submission" date="2020-04" db="EMBL/GenBank/DDBJ databases">
        <title>Deep metagenomics examines the oral microbiome during advanced dental caries in children, revealing novel taxa and co-occurrences with host molecules.</title>
        <authorList>
            <person name="Baker J.L."/>
            <person name="Morton J.T."/>
            <person name="Dinis M."/>
            <person name="Alvarez R."/>
            <person name="Tran N.C."/>
            <person name="Knight R."/>
            <person name="Edlund A."/>
        </authorList>
    </citation>
    <scope>NUCLEOTIDE SEQUENCE</scope>
    <source>
        <strain evidence="11">JCVI_23_bin.16</strain>
    </source>
</reference>
<comment type="catalytic activity">
    <reaction evidence="7 9">
        <text>[thioredoxin]-disulfide + L-methionine + H2O = L-methionine (S)-S-oxide + [thioredoxin]-dithiol</text>
        <dbReference type="Rhea" id="RHEA:19993"/>
        <dbReference type="Rhea" id="RHEA-COMP:10698"/>
        <dbReference type="Rhea" id="RHEA-COMP:10700"/>
        <dbReference type="ChEBI" id="CHEBI:15377"/>
        <dbReference type="ChEBI" id="CHEBI:29950"/>
        <dbReference type="ChEBI" id="CHEBI:50058"/>
        <dbReference type="ChEBI" id="CHEBI:57844"/>
        <dbReference type="ChEBI" id="CHEBI:58772"/>
        <dbReference type="EC" id="1.8.4.11"/>
    </reaction>
</comment>
<keyword evidence="3 8" id="KW-0560">Oxidoreductase</keyword>